<comment type="caution">
    <text evidence="1">The sequence shown here is derived from an EMBL/GenBank/DDBJ whole genome shotgun (WGS) entry which is preliminary data.</text>
</comment>
<accession>A0A9N9G009</accession>
<keyword evidence="2" id="KW-1185">Reference proteome</keyword>
<evidence type="ECO:0000313" key="2">
    <source>
        <dbReference type="Proteomes" id="UP000789706"/>
    </source>
</evidence>
<gene>
    <name evidence="1" type="ORF">DEBURN_LOCUS8013</name>
</gene>
<protein>
    <submittedName>
        <fullName evidence="1">7475_t:CDS:1</fullName>
    </submittedName>
</protein>
<dbReference type="AlphaFoldDB" id="A0A9N9G009"/>
<proteinExistence type="predicted"/>
<evidence type="ECO:0000313" key="1">
    <source>
        <dbReference type="EMBL" id="CAG8569608.1"/>
    </source>
</evidence>
<name>A0A9N9G009_9GLOM</name>
<sequence length="49" mass="5673">MKQKSKVALANERSKASITRVLELNIIFKARQLKVEIVYPDCSSWHLTK</sequence>
<organism evidence="1 2">
    <name type="scientific">Diversispora eburnea</name>
    <dbReference type="NCBI Taxonomy" id="1213867"/>
    <lineage>
        <taxon>Eukaryota</taxon>
        <taxon>Fungi</taxon>
        <taxon>Fungi incertae sedis</taxon>
        <taxon>Mucoromycota</taxon>
        <taxon>Glomeromycotina</taxon>
        <taxon>Glomeromycetes</taxon>
        <taxon>Diversisporales</taxon>
        <taxon>Diversisporaceae</taxon>
        <taxon>Diversispora</taxon>
    </lineage>
</organism>
<dbReference type="EMBL" id="CAJVPK010001082">
    <property type="protein sequence ID" value="CAG8569608.1"/>
    <property type="molecule type" value="Genomic_DNA"/>
</dbReference>
<dbReference type="Proteomes" id="UP000789706">
    <property type="component" value="Unassembled WGS sequence"/>
</dbReference>
<reference evidence="1" key="1">
    <citation type="submission" date="2021-06" db="EMBL/GenBank/DDBJ databases">
        <authorList>
            <person name="Kallberg Y."/>
            <person name="Tangrot J."/>
            <person name="Rosling A."/>
        </authorList>
    </citation>
    <scope>NUCLEOTIDE SEQUENCE</scope>
    <source>
        <strain evidence="1">AZ414A</strain>
    </source>
</reference>